<gene>
    <name evidence="2" type="ORF">F3059_04270</name>
</gene>
<evidence type="ECO:0000313" key="2">
    <source>
        <dbReference type="EMBL" id="KAB1065175.1"/>
    </source>
</evidence>
<evidence type="ECO:0000313" key="3">
    <source>
        <dbReference type="Proteomes" id="UP000435357"/>
    </source>
</evidence>
<dbReference type="RefSeq" id="WP_151166830.1">
    <property type="nucleotide sequence ID" value="NZ_WACR01000003.1"/>
</dbReference>
<evidence type="ECO:0000256" key="1">
    <source>
        <dbReference type="SAM" id="SignalP"/>
    </source>
</evidence>
<dbReference type="AlphaFoldDB" id="A0A6N6M8I8"/>
<name>A0A6N6M8I8_9FLAO</name>
<evidence type="ECO:0008006" key="4">
    <source>
        <dbReference type="Google" id="ProtNLM"/>
    </source>
</evidence>
<proteinExistence type="predicted"/>
<sequence length="192" mass="21951">MIVRLSFIVLFISISIAGNGQNHDSEAHQDFGTHNDITQRKHAIHYLNGLTLLPDAITESHEGKQLNFINTIGISYQYQFDSRFAAMIITDLEMESYMLKSDEELYFRENVLLVVLAGSYEPTPHLEIFTGAGIEFESSENFAVARFGIEYHFHIANDWYVSPELTMDITEIQNTYTGAFKFTRKFGKVLAH</sequence>
<keyword evidence="1" id="KW-0732">Signal</keyword>
<dbReference type="Proteomes" id="UP000435357">
    <property type="component" value="Unassembled WGS sequence"/>
</dbReference>
<feature type="chain" id="PRO_5027073955" description="Porin family protein" evidence="1">
    <location>
        <begin position="18"/>
        <end position="192"/>
    </location>
</feature>
<keyword evidence="3" id="KW-1185">Reference proteome</keyword>
<dbReference type="OrthoDB" id="978692at2"/>
<feature type="signal peptide" evidence="1">
    <location>
        <begin position="1"/>
        <end position="17"/>
    </location>
</feature>
<dbReference type="EMBL" id="WACR01000003">
    <property type="protein sequence ID" value="KAB1065175.1"/>
    <property type="molecule type" value="Genomic_DNA"/>
</dbReference>
<organism evidence="2 3">
    <name type="scientific">Salibacter halophilus</name>
    <dbReference type="NCBI Taxonomy" id="1803916"/>
    <lineage>
        <taxon>Bacteria</taxon>
        <taxon>Pseudomonadati</taxon>
        <taxon>Bacteroidota</taxon>
        <taxon>Flavobacteriia</taxon>
        <taxon>Flavobacteriales</taxon>
        <taxon>Salibacteraceae</taxon>
        <taxon>Salibacter</taxon>
    </lineage>
</organism>
<accession>A0A6N6M8I8</accession>
<protein>
    <recommendedName>
        <fullName evidence="4">Porin family protein</fullName>
    </recommendedName>
</protein>
<reference evidence="2 3" key="1">
    <citation type="submission" date="2019-09" db="EMBL/GenBank/DDBJ databases">
        <title>Genomes of Cryomorphaceae.</title>
        <authorList>
            <person name="Bowman J.P."/>
        </authorList>
    </citation>
    <scope>NUCLEOTIDE SEQUENCE [LARGE SCALE GENOMIC DNA]</scope>
    <source>
        <strain evidence="2 3">KCTC 52047</strain>
    </source>
</reference>
<comment type="caution">
    <text evidence="2">The sequence shown here is derived from an EMBL/GenBank/DDBJ whole genome shotgun (WGS) entry which is preliminary data.</text>
</comment>